<gene>
    <name evidence="4" type="ORF">HNQ81_002473</name>
</gene>
<reference evidence="4 5" key="1">
    <citation type="submission" date="2020-08" db="EMBL/GenBank/DDBJ databases">
        <title>Genomic Encyclopedia of Type Strains, Phase IV (KMG-IV): sequencing the most valuable type-strain genomes for metagenomic binning, comparative biology and taxonomic classification.</title>
        <authorList>
            <person name="Goeker M."/>
        </authorList>
    </citation>
    <scope>NUCLEOTIDE SEQUENCE [LARGE SCALE GENOMIC DNA]</scope>
    <source>
        <strain evidence="4 5">DSM 28570</strain>
    </source>
</reference>
<sequence>MKILTTVKKVVDVELTIRVESGAIVEEGLQYVMNAWDENAVEASVQLKENNGAETTLVSIGGGDDNIQIIRRGYAMGIDNGVQVDDPLLAGADSFVLARVLQKVCEKGSYDLIITGKQAQDTDNGQTGIILAENLGIPCVSNVVAMDVIDDKHIKATRLGDGGKEIVEVTLPAVVTVSDSINEPRLPQMRGLMMAKKKKIDVMDLAALGTSLDEVGGKDIRSEIVEFSRSQARKAGKKYEGDAAQITAQVVDLLVNEAKVL</sequence>
<evidence type="ECO:0000313" key="5">
    <source>
        <dbReference type="Proteomes" id="UP000539642"/>
    </source>
</evidence>
<name>A0A840UV67_9BACT</name>
<comment type="caution">
    <text evidence="4">The sequence shown here is derived from an EMBL/GenBank/DDBJ whole genome shotgun (WGS) entry which is preliminary data.</text>
</comment>
<dbReference type="PANTHER" id="PTHR21294">
    <property type="entry name" value="ELECTRON TRANSFER FLAVOPROTEIN BETA-SUBUNIT"/>
    <property type="match status" value="1"/>
</dbReference>
<dbReference type="AlphaFoldDB" id="A0A840UV67"/>
<dbReference type="SUPFAM" id="SSF52402">
    <property type="entry name" value="Adenine nucleotide alpha hydrolases-like"/>
    <property type="match status" value="1"/>
</dbReference>
<evidence type="ECO:0000259" key="3">
    <source>
        <dbReference type="SMART" id="SM00893"/>
    </source>
</evidence>
<dbReference type="Gene3D" id="3.40.50.620">
    <property type="entry name" value="HUPs"/>
    <property type="match status" value="1"/>
</dbReference>
<evidence type="ECO:0000256" key="1">
    <source>
        <dbReference type="ARBA" id="ARBA00007557"/>
    </source>
</evidence>
<dbReference type="RefSeq" id="WP_183351555.1">
    <property type="nucleotide sequence ID" value="NZ_JACHEO010000014.1"/>
</dbReference>
<dbReference type="GO" id="GO:0009055">
    <property type="term" value="F:electron transfer activity"/>
    <property type="evidence" value="ECO:0007669"/>
    <property type="project" value="InterPro"/>
</dbReference>
<dbReference type="PIRSF" id="PIRSF000090">
    <property type="entry name" value="Beta-ETF"/>
    <property type="match status" value="1"/>
</dbReference>
<dbReference type="EMBL" id="JACHEO010000014">
    <property type="protein sequence ID" value="MBB5348733.1"/>
    <property type="molecule type" value="Genomic_DNA"/>
</dbReference>
<dbReference type="InterPro" id="IPR014730">
    <property type="entry name" value="ETF_a/b_N"/>
</dbReference>
<dbReference type="InterPro" id="IPR012255">
    <property type="entry name" value="ETF_b"/>
</dbReference>
<dbReference type="CDD" id="cd01714">
    <property type="entry name" value="ETF_beta"/>
    <property type="match status" value="1"/>
</dbReference>
<feature type="domain" description="Electron transfer flavoprotein alpha/beta-subunit N-terminal" evidence="3">
    <location>
        <begin position="21"/>
        <end position="212"/>
    </location>
</feature>
<organism evidence="4 5">
    <name type="scientific">Desulfoprunum benzoelyticum</name>
    <dbReference type="NCBI Taxonomy" id="1506996"/>
    <lineage>
        <taxon>Bacteria</taxon>
        <taxon>Pseudomonadati</taxon>
        <taxon>Thermodesulfobacteriota</taxon>
        <taxon>Desulfobulbia</taxon>
        <taxon>Desulfobulbales</taxon>
        <taxon>Desulfobulbaceae</taxon>
        <taxon>Desulfoprunum</taxon>
    </lineage>
</organism>
<dbReference type="InterPro" id="IPR033948">
    <property type="entry name" value="ETF_beta_N"/>
</dbReference>
<evidence type="ECO:0000313" key="4">
    <source>
        <dbReference type="EMBL" id="MBB5348733.1"/>
    </source>
</evidence>
<keyword evidence="2" id="KW-0249">Electron transport</keyword>
<keyword evidence="2" id="KW-0813">Transport</keyword>
<comment type="similarity">
    <text evidence="1">Belongs to the ETF beta-subunit/FixA family.</text>
</comment>
<dbReference type="PROSITE" id="PS01065">
    <property type="entry name" value="ETF_BETA"/>
    <property type="match status" value="1"/>
</dbReference>
<keyword evidence="5" id="KW-1185">Reference proteome</keyword>
<evidence type="ECO:0000256" key="2">
    <source>
        <dbReference type="ARBA" id="ARBA00022982"/>
    </source>
</evidence>
<accession>A0A840UV67</accession>
<dbReference type="InterPro" id="IPR000049">
    <property type="entry name" value="ET-Flavoprotein_bsu_CS"/>
</dbReference>
<dbReference type="Pfam" id="PF01012">
    <property type="entry name" value="ETF"/>
    <property type="match status" value="1"/>
</dbReference>
<dbReference type="InterPro" id="IPR014729">
    <property type="entry name" value="Rossmann-like_a/b/a_fold"/>
</dbReference>
<protein>
    <submittedName>
        <fullName evidence="4">Electron transfer flavoprotein beta subunit</fullName>
    </submittedName>
</protein>
<proteinExistence type="inferred from homology"/>
<dbReference type="SMART" id="SM00893">
    <property type="entry name" value="ETF"/>
    <property type="match status" value="1"/>
</dbReference>
<dbReference type="Proteomes" id="UP000539642">
    <property type="component" value="Unassembled WGS sequence"/>
</dbReference>